<dbReference type="AlphaFoldDB" id="A0A554XFK3"/>
<name>A0A554XFK3_9BURK</name>
<evidence type="ECO:0000313" key="1">
    <source>
        <dbReference type="EMBL" id="TSE34610.1"/>
    </source>
</evidence>
<evidence type="ECO:0008006" key="3">
    <source>
        <dbReference type="Google" id="ProtNLM"/>
    </source>
</evidence>
<dbReference type="Proteomes" id="UP000318294">
    <property type="component" value="Unassembled WGS sequence"/>
</dbReference>
<keyword evidence="2" id="KW-1185">Reference proteome</keyword>
<accession>A0A554XFK3</accession>
<dbReference type="InterPro" id="IPR009858">
    <property type="entry name" value="DUF1415"/>
</dbReference>
<gene>
    <name evidence="1" type="ORF">Tchar_01247</name>
</gene>
<sequence>MTAPPALSTPVSPPPTVAEVEAAMRRWIERAVIGLNLCPYAKAAWVKRQVRIAVSQARHLDGFLDDLDAELLRLRDTPADQLDTTLLVHPTLFADFFVFNDFLDVVDRVIEEHGLEGVIQVAPFHPDFVFEGSAPDDIANATNRAPYPTLHLLREDSVARAVDEGEPAELIVERNIRTLRQLGADGWRRLLAGDGPSP</sequence>
<dbReference type="OrthoDB" id="277390at2"/>
<dbReference type="RefSeq" id="WP_144328208.1">
    <property type="nucleotide sequence ID" value="NZ_VJON01000016.1"/>
</dbReference>
<evidence type="ECO:0000313" key="2">
    <source>
        <dbReference type="Proteomes" id="UP000318294"/>
    </source>
</evidence>
<proteinExistence type="predicted"/>
<dbReference type="EMBL" id="VJON01000016">
    <property type="protein sequence ID" value="TSE34610.1"/>
    <property type="molecule type" value="Genomic_DNA"/>
</dbReference>
<dbReference type="Pfam" id="PF07209">
    <property type="entry name" value="DUF1415"/>
    <property type="match status" value="1"/>
</dbReference>
<organism evidence="1 2">
    <name type="scientific">Tepidimonas charontis</name>
    <dbReference type="NCBI Taxonomy" id="2267262"/>
    <lineage>
        <taxon>Bacteria</taxon>
        <taxon>Pseudomonadati</taxon>
        <taxon>Pseudomonadota</taxon>
        <taxon>Betaproteobacteria</taxon>
        <taxon>Burkholderiales</taxon>
        <taxon>Tepidimonas</taxon>
    </lineage>
</organism>
<protein>
    <recommendedName>
        <fullName evidence="3">Peptidase</fullName>
    </recommendedName>
</protein>
<reference evidence="1 2" key="1">
    <citation type="submission" date="2019-07" db="EMBL/GenBank/DDBJ databases">
        <title>Tepidimonas charontis SPSP-6 draft genome.</title>
        <authorList>
            <person name="Da Costa M.S."/>
            <person name="Froufe H.J.C."/>
            <person name="Egas C."/>
            <person name="Albuquerque L."/>
        </authorList>
    </citation>
    <scope>NUCLEOTIDE SEQUENCE [LARGE SCALE GENOMIC DNA]</scope>
    <source>
        <strain evidence="1 2">SPSP-6</strain>
    </source>
</reference>
<comment type="caution">
    <text evidence="1">The sequence shown here is derived from an EMBL/GenBank/DDBJ whole genome shotgun (WGS) entry which is preliminary data.</text>
</comment>